<dbReference type="AlphaFoldDB" id="A0A850PCL9"/>
<accession>A0A850PCL9</accession>
<protein>
    <submittedName>
        <fullName evidence="1">Sulfotransferase family 2 domain-containing protein</fullName>
    </submittedName>
</protein>
<comment type="caution">
    <text evidence="1">The sequence shown here is derived from an EMBL/GenBank/DDBJ whole genome shotgun (WGS) entry which is preliminary data.</text>
</comment>
<dbReference type="Gene3D" id="3.40.50.300">
    <property type="entry name" value="P-loop containing nucleotide triphosphate hydrolases"/>
    <property type="match status" value="1"/>
</dbReference>
<sequence>MSGGRASTQAALVDTPQYRDVVMQHSIVLETGDSSSRPDVTQHGAGALARRAIMAAFGVSLFWDVHERAADLRLPLPVGRKRRERLDLVRGRHVLFIHVPKNAGTSISNVLYGRSLRHETIRYYRHIDPSLNVPSFALWRDPVERFLSAFRFGRQGGGRLVRMAPVFAAQYRTLNTLDDAIAYVGARLHTPYRLDHVFRPQAWYVTDRHGALAVDRLIDMRALDRITHLVPGLDGLSIPHLNETGADRISATPEQAARIRALYQVDEALRAHLSA</sequence>
<dbReference type="EMBL" id="JABXXR010000206">
    <property type="protein sequence ID" value="NVN41884.1"/>
    <property type="molecule type" value="Genomic_DNA"/>
</dbReference>
<keyword evidence="2" id="KW-1185">Reference proteome</keyword>
<keyword evidence="1" id="KW-0808">Transferase</keyword>
<dbReference type="InterPro" id="IPR027417">
    <property type="entry name" value="P-loop_NTPase"/>
</dbReference>
<evidence type="ECO:0000313" key="2">
    <source>
        <dbReference type="Proteomes" id="UP000585665"/>
    </source>
</evidence>
<organism evidence="1 2">
    <name type="scientific">Ameyamaea chiangmaiensis</name>
    <dbReference type="NCBI Taxonomy" id="442969"/>
    <lineage>
        <taxon>Bacteria</taxon>
        <taxon>Pseudomonadati</taxon>
        <taxon>Pseudomonadota</taxon>
        <taxon>Alphaproteobacteria</taxon>
        <taxon>Acetobacterales</taxon>
        <taxon>Acetobacteraceae</taxon>
        <taxon>Ameyamaea</taxon>
    </lineage>
</organism>
<dbReference type="GO" id="GO:0016740">
    <property type="term" value="F:transferase activity"/>
    <property type="evidence" value="ECO:0007669"/>
    <property type="project" value="UniProtKB-KW"/>
</dbReference>
<gene>
    <name evidence="1" type="ORF">HUK82_15150</name>
</gene>
<evidence type="ECO:0000313" key="1">
    <source>
        <dbReference type="EMBL" id="NVN41884.1"/>
    </source>
</evidence>
<name>A0A850PCL9_9PROT</name>
<proteinExistence type="predicted"/>
<dbReference type="Proteomes" id="UP000585665">
    <property type="component" value="Unassembled WGS sequence"/>
</dbReference>
<reference evidence="1 2" key="1">
    <citation type="submission" date="2020-06" db="EMBL/GenBank/DDBJ databases">
        <title>Description of novel acetic acid bacteria.</title>
        <authorList>
            <person name="Sombolestani A."/>
        </authorList>
    </citation>
    <scope>NUCLEOTIDE SEQUENCE [LARGE SCALE GENOMIC DNA]</scope>
    <source>
        <strain evidence="1 2">LMG 27010</strain>
    </source>
</reference>